<dbReference type="InterPro" id="IPR050476">
    <property type="entry name" value="Insect_CytP450_Detox"/>
</dbReference>
<reference evidence="15 17" key="1">
    <citation type="submission" date="2008-03" db="EMBL/GenBank/DDBJ databases">
        <title>Annotation of Ixodes scapularis.</title>
        <authorList>
            <consortium name="Ixodes scapularis Genome Project Consortium"/>
            <person name="Caler E."/>
            <person name="Hannick L.I."/>
            <person name="Bidwell S."/>
            <person name="Joardar V."/>
            <person name="Thiagarajan M."/>
            <person name="Amedeo P."/>
            <person name="Galinsky K.J."/>
            <person name="Schobel S."/>
            <person name="Inman J."/>
            <person name="Hostetler J."/>
            <person name="Miller J."/>
            <person name="Hammond M."/>
            <person name="Megy K."/>
            <person name="Lawson D."/>
            <person name="Kodira C."/>
            <person name="Sutton G."/>
            <person name="Meyer J."/>
            <person name="Hill C.A."/>
            <person name="Birren B."/>
            <person name="Nene V."/>
            <person name="Collins F."/>
            <person name="Alarcon-Chaidez F."/>
            <person name="Wikel S."/>
            <person name="Strausberg R."/>
        </authorList>
    </citation>
    <scope>NUCLEOTIDE SEQUENCE [LARGE SCALE GENOMIC DNA]</scope>
    <source>
        <strain evidence="17">Wikel</strain>
        <strain evidence="15">Wikel colony</strain>
    </source>
</reference>
<dbReference type="EMBL" id="ABJB010982361">
    <property type="status" value="NOT_ANNOTATED_CDS"/>
    <property type="molecule type" value="Genomic_DNA"/>
</dbReference>
<dbReference type="GO" id="GO:0005506">
    <property type="term" value="F:iron ion binding"/>
    <property type="evidence" value="ECO:0007669"/>
    <property type="project" value="InterPro"/>
</dbReference>
<evidence type="ECO:0000256" key="8">
    <source>
        <dbReference type="ARBA" id="ARBA00022848"/>
    </source>
</evidence>
<dbReference type="HOGENOM" id="CLU_001570_5_7_1"/>
<dbReference type="GO" id="GO:0005789">
    <property type="term" value="C:endoplasmic reticulum membrane"/>
    <property type="evidence" value="ECO:0007669"/>
    <property type="project" value="UniProtKB-SubCell"/>
</dbReference>
<dbReference type="GO" id="GO:0016712">
    <property type="term" value="F:oxidoreductase activity, acting on paired donors, with incorporation or reduction of molecular oxygen, reduced flavin or flavoprotein as one donor, and incorporation of one atom of oxygen"/>
    <property type="evidence" value="ECO:0007669"/>
    <property type="project" value="UniProtKB-EC"/>
</dbReference>
<dbReference type="EMBL" id="ABJB011047375">
    <property type="status" value="NOT_ANNOTATED_CDS"/>
    <property type="molecule type" value="Genomic_DNA"/>
</dbReference>
<comment type="cofactor">
    <cofactor evidence="1 13">
        <name>heme</name>
        <dbReference type="ChEBI" id="CHEBI:30413"/>
    </cofactor>
</comment>
<dbReference type="PANTHER" id="PTHR24292">
    <property type="entry name" value="CYTOCHROME P450"/>
    <property type="match status" value="1"/>
</dbReference>
<evidence type="ECO:0000256" key="5">
    <source>
        <dbReference type="ARBA" id="ARBA00022617"/>
    </source>
</evidence>
<dbReference type="EMBL" id="ABJB010303586">
    <property type="status" value="NOT_ANNOTATED_CDS"/>
    <property type="molecule type" value="Genomic_DNA"/>
</dbReference>
<dbReference type="GO" id="GO:0020037">
    <property type="term" value="F:heme binding"/>
    <property type="evidence" value="ECO:0007669"/>
    <property type="project" value="InterPro"/>
</dbReference>
<evidence type="ECO:0000256" key="1">
    <source>
        <dbReference type="ARBA" id="ARBA00001971"/>
    </source>
</evidence>
<evidence type="ECO:0000256" key="6">
    <source>
        <dbReference type="ARBA" id="ARBA00022723"/>
    </source>
</evidence>
<keyword evidence="7" id="KW-0256">Endoplasmic reticulum</keyword>
<keyword evidence="11 14" id="KW-0503">Monooxygenase</keyword>
<evidence type="ECO:0000256" key="14">
    <source>
        <dbReference type="RuleBase" id="RU000461"/>
    </source>
</evidence>
<dbReference type="EMBL" id="ABJB010250136">
    <property type="status" value="NOT_ANNOTATED_CDS"/>
    <property type="molecule type" value="Genomic_DNA"/>
</dbReference>
<dbReference type="Pfam" id="PF00067">
    <property type="entry name" value="p450"/>
    <property type="match status" value="1"/>
</dbReference>
<dbReference type="FunFam" id="1.10.630.10:FF:000182">
    <property type="entry name" value="Cytochrome P450 3A4"/>
    <property type="match status" value="1"/>
</dbReference>
<dbReference type="OrthoDB" id="6481104at2759"/>
<evidence type="ECO:0000313" key="15">
    <source>
        <dbReference type="EMBL" id="EEC00733.1"/>
    </source>
</evidence>
<dbReference type="Proteomes" id="UP000001555">
    <property type="component" value="Unassembled WGS sequence"/>
</dbReference>
<dbReference type="PANTHER" id="PTHR24292:SF102">
    <property type="entry name" value="CYTOCHROME P450 FAMILY-RELATED"/>
    <property type="match status" value="1"/>
</dbReference>
<comment type="subcellular location">
    <subcellularLocation>
        <location evidence="3">Endoplasmic reticulum membrane</location>
        <topology evidence="3">Peripheral membrane protein</topology>
    </subcellularLocation>
    <subcellularLocation>
        <location evidence="2">Microsome membrane</location>
        <topology evidence="2">Peripheral membrane protein</topology>
    </subcellularLocation>
</comment>
<dbReference type="SUPFAM" id="SSF48264">
    <property type="entry name" value="Cytochrome P450"/>
    <property type="match status" value="1"/>
</dbReference>
<dbReference type="VEuPathDB" id="VectorBase:ISCW001475"/>
<keyword evidence="17" id="KW-1185">Reference proteome</keyword>
<evidence type="ECO:0000256" key="11">
    <source>
        <dbReference type="ARBA" id="ARBA00023033"/>
    </source>
</evidence>
<evidence type="ECO:0000256" key="7">
    <source>
        <dbReference type="ARBA" id="ARBA00022824"/>
    </source>
</evidence>
<evidence type="ECO:0000256" key="4">
    <source>
        <dbReference type="ARBA" id="ARBA00010617"/>
    </source>
</evidence>
<dbReference type="InterPro" id="IPR017972">
    <property type="entry name" value="Cyt_P450_CS"/>
</dbReference>
<name>B7P2B1_IXOSC</name>
<keyword evidence="12" id="KW-0472">Membrane</keyword>
<evidence type="ECO:0000256" key="9">
    <source>
        <dbReference type="ARBA" id="ARBA00023002"/>
    </source>
</evidence>
<dbReference type="PRINTS" id="PR00463">
    <property type="entry name" value="EP450I"/>
</dbReference>
<comment type="similarity">
    <text evidence="4 14">Belongs to the cytochrome P450 family.</text>
</comment>
<keyword evidence="6 13" id="KW-0479">Metal-binding</keyword>
<evidence type="ECO:0000256" key="12">
    <source>
        <dbReference type="ARBA" id="ARBA00023136"/>
    </source>
</evidence>
<keyword evidence="5 13" id="KW-0349">Heme</keyword>
<dbReference type="PRINTS" id="PR00385">
    <property type="entry name" value="P450"/>
</dbReference>
<protein>
    <submittedName>
        <fullName evidence="15 16">Cytochrome P450, putative</fullName>
        <ecNumber evidence="15">1.14.14.1</ecNumber>
    </submittedName>
</protein>
<dbReference type="EC" id="1.14.14.1" evidence="15"/>
<evidence type="ECO:0000256" key="2">
    <source>
        <dbReference type="ARBA" id="ARBA00004174"/>
    </source>
</evidence>
<keyword evidence="8" id="KW-0492">Microsome</keyword>
<dbReference type="VEuPathDB" id="VectorBase:ISCP_000263"/>
<evidence type="ECO:0000313" key="16">
    <source>
        <dbReference type="EnsemblMetazoa" id="ISCW001475-PA"/>
    </source>
</evidence>
<proteinExistence type="inferred from homology"/>
<dbReference type="AlphaFoldDB" id="B7P2B1"/>
<gene>
    <name evidence="15" type="ORF">IscW_ISCW001475</name>
</gene>
<dbReference type="EMBL" id="ABJB010180622">
    <property type="status" value="NOT_ANNOTATED_CDS"/>
    <property type="molecule type" value="Genomic_DNA"/>
</dbReference>
<keyword evidence="10 13" id="KW-0408">Iron</keyword>
<evidence type="ECO:0000313" key="17">
    <source>
        <dbReference type="Proteomes" id="UP000001555"/>
    </source>
</evidence>
<keyword evidence="9 14" id="KW-0560">Oxidoreductase</keyword>
<dbReference type="InterPro" id="IPR001128">
    <property type="entry name" value="Cyt_P450"/>
</dbReference>
<dbReference type="EMBL" id="DS621285">
    <property type="protein sequence ID" value="EEC00733.1"/>
    <property type="molecule type" value="Genomic_DNA"/>
</dbReference>
<sequence>MLNAEADADASVDVDKLTVEYENESMPERAEKSTKINQKRRMTTEEIQANASTFLIAGFETTGTTLAFSAYLLAKHPDIQDKTREEVKSIIEKENGLTYDGVFSMRLLDQVISEVLRLYPPVVGFITRRCDNEYEYEGLKIPSGITVVVPAYQLHHDPEYWENPEEFDPERFSPENKDKIEPMAYQPFGNGPRNCVAMRFGQLTLKMTLAKLLSKYKFTLDEERHKNGLKIGSSFTLAYPEGGVWIYINEL</sequence>
<accession>B7P2B1</accession>
<dbReference type="InParanoid" id="B7P2B1"/>
<dbReference type="PaxDb" id="6945-B7P2B1"/>
<dbReference type="InterPro" id="IPR002401">
    <property type="entry name" value="Cyt_P450_E_grp-I"/>
</dbReference>
<evidence type="ECO:0000256" key="3">
    <source>
        <dbReference type="ARBA" id="ARBA00004406"/>
    </source>
</evidence>
<evidence type="ECO:0000256" key="10">
    <source>
        <dbReference type="ARBA" id="ARBA00023004"/>
    </source>
</evidence>
<reference evidence="16" key="2">
    <citation type="submission" date="2020-05" db="UniProtKB">
        <authorList>
            <consortium name="EnsemblMetazoa"/>
        </authorList>
    </citation>
    <scope>IDENTIFICATION</scope>
    <source>
        <strain evidence="16">wikel</strain>
    </source>
</reference>
<dbReference type="VEuPathDB" id="VectorBase:ISCI001475"/>
<dbReference type="EnsemblMetazoa" id="ISCW001475-RA">
    <property type="protein sequence ID" value="ISCW001475-PA"/>
    <property type="gene ID" value="ISCW001475"/>
</dbReference>
<dbReference type="Gene3D" id="1.10.630.10">
    <property type="entry name" value="Cytochrome P450"/>
    <property type="match status" value="1"/>
</dbReference>
<evidence type="ECO:0000256" key="13">
    <source>
        <dbReference type="PIRSR" id="PIRSR602401-1"/>
    </source>
</evidence>
<organism>
    <name type="scientific">Ixodes scapularis</name>
    <name type="common">Black-legged tick</name>
    <name type="synonym">Deer tick</name>
    <dbReference type="NCBI Taxonomy" id="6945"/>
    <lineage>
        <taxon>Eukaryota</taxon>
        <taxon>Metazoa</taxon>
        <taxon>Ecdysozoa</taxon>
        <taxon>Arthropoda</taxon>
        <taxon>Chelicerata</taxon>
        <taxon>Arachnida</taxon>
        <taxon>Acari</taxon>
        <taxon>Parasitiformes</taxon>
        <taxon>Ixodida</taxon>
        <taxon>Ixodoidea</taxon>
        <taxon>Ixodidae</taxon>
        <taxon>Ixodinae</taxon>
        <taxon>Ixodes</taxon>
    </lineage>
</organism>
<dbReference type="PROSITE" id="PS00086">
    <property type="entry name" value="CYTOCHROME_P450"/>
    <property type="match status" value="1"/>
</dbReference>
<dbReference type="InterPro" id="IPR036396">
    <property type="entry name" value="Cyt_P450_sf"/>
</dbReference>
<feature type="binding site" description="axial binding residue" evidence="13">
    <location>
        <position position="195"/>
    </location>
    <ligand>
        <name>heme</name>
        <dbReference type="ChEBI" id="CHEBI:30413"/>
    </ligand>
    <ligandPart>
        <name>Fe</name>
        <dbReference type="ChEBI" id="CHEBI:18248"/>
    </ligandPart>
</feature>